<dbReference type="PANTHER" id="PTHR30346:SF28">
    <property type="entry name" value="HTH-TYPE TRANSCRIPTIONAL REGULATOR CYNR"/>
    <property type="match status" value="1"/>
</dbReference>
<dbReference type="SUPFAM" id="SSF53850">
    <property type="entry name" value="Periplasmic binding protein-like II"/>
    <property type="match status" value="1"/>
</dbReference>
<evidence type="ECO:0000259" key="5">
    <source>
        <dbReference type="PROSITE" id="PS50931"/>
    </source>
</evidence>
<dbReference type="InterPro" id="IPR036388">
    <property type="entry name" value="WH-like_DNA-bd_sf"/>
</dbReference>
<keyword evidence="3" id="KW-0238">DNA-binding</keyword>
<keyword evidence="4" id="KW-0804">Transcription</keyword>
<dbReference type="InterPro" id="IPR036390">
    <property type="entry name" value="WH_DNA-bd_sf"/>
</dbReference>
<feature type="domain" description="HTH lysR-type" evidence="5">
    <location>
        <begin position="1"/>
        <end position="58"/>
    </location>
</feature>
<dbReference type="GO" id="GO:0032993">
    <property type="term" value="C:protein-DNA complex"/>
    <property type="evidence" value="ECO:0007669"/>
    <property type="project" value="TreeGrafter"/>
</dbReference>
<dbReference type="CDD" id="cd05466">
    <property type="entry name" value="PBP2_LTTR_substrate"/>
    <property type="match status" value="1"/>
</dbReference>
<evidence type="ECO:0000313" key="7">
    <source>
        <dbReference type="Proteomes" id="UP000000954"/>
    </source>
</evidence>
<dbReference type="OrthoDB" id="3181812at2"/>
<name>C7MNT4_CRYCD</name>
<dbReference type="InterPro" id="IPR000847">
    <property type="entry name" value="LysR_HTH_N"/>
</dbReference>
<dbReference type="InterPro" id="IPR005119">
    <property type="entry name" value="LysR_subst-bd"/>
</dbReference>
<dbReference type="RefSeq" id="WP_012803261.1">
    <property type="nucleotide sequence ID" value="NC_013170.1"/>
</dbReference>
<keyword evidence="2" id="KW-0805">Transcription regulation</keyword>
<protein>
    <submittedName>
        <fullName evidence="6">Transcriptional regulator</fullName>
    </submittedName>
</protein>
<evidence type="ECO:0000256" key="1">
    <source>
        <dbReference type="ARBA" id="ARBA00009437"/>
    </source>
</evidence>
<evidence type="ECO:0000256" key="2">
    <source>
        <dbReference type="ARBA" id="ARBA00023015"/>
    </source>
</evidence>
<keyword evidence="7" id="KW-1185">Reference proteome</keyword>
<dbReference type="KEGG" id="ccu:Ccur_08730"/>
<evidence type="ECO:0000256" key="4">
    <source>
        <dbReference type="ARBA" id="ARBA00023163"/>
    </source>
</evidence>
<dbReference type="Proteomes" id="UP000000954">
    <property type="component" value="Chromosome"/>
</dbReference>
<sequence>MNLSQLQYFCKLAELQHYTKAAEQLYITQPTLSNSISRLEDELGVPLFVRDGRNVRLTKYGREFNEYAKQALAAIDKGKQLAQDEAGEYTGTVSIGTVYTIEDAFLPSIIKEYRQRFGTKPVIHVAQGLTNALIEGLEDDTYDLIFGAYKPNRESLNFIPVTTQSLRVMVHRNHRLAKHKSIPLSSLHGEHLITYHFNTPLGMEVKTVIGHEGLLPTEQYDDEITLASMVDANASAVGLALATLGFNIFPDLVTIPLDDVPEDFHTIYLIYKKGSYKTPAVQHFIDVAREYGHIEPPIGSLQH</sequence>
<dbReference type="PRINTS" id="PR00039">
    <property type="entry name" value="HTHLYSR"/>
</dbReference>
<dbReference type="FunFam" id="1.10.10.10:FF:000001">
    <property type="entry name" value="LysR family transcriptional regulator"/>
    <property type="match status" value="1"/>
</dbReference>
<dbReference type="Gene3D" id="1.10.10.10">
    <property type="entry name" value="Winged helix-like DNA-binding domain superfamily/Winged helix DNA-binding domain"/>
    <property type="match status" value="1"/>
</dbReference>
<dbReference type="GO" id="GO:0003677">
    <property type="term" value="F:DNA binding"/>
    <property type="evidence" value="ECO:0007669"/>
    <property type="project" value="UniProtKB-KW"/>
</dbReference>
<dbReference type="EMBL" id="CP001682">
    <property type="protein sequence ID" value="ACU94574.1"/>
    <property type="molecule type" value="Genomic_DNA"/>
</dbReference>
<accession>C7MNT4</accession>
<evidence type="ECO:0000313" key="6">
    <source>
        <dbReference type="EMBL" id="ACU94574.1"/>
    </source>
</evidence>
<dbReference type="GO" id="GO:0003700">
    <property type="term" value="F:DNA-binding transcription factor activity"/>
    <property type="evidence" value="ECO:0007669"/>
    <property type="project" value="InterPro"/>
</dbReference>
<dbReference type="eggNOG" id="COG0583">
    <property type="taxonomic scope" value="Bacteria"/>
</dbReference>
<organism evidence="6 7">
    <name type="scientific">Cryptobacterium curtum (strain ATCC 700683 / DSM 15641 / CCUG 43107 / 12-3)</name>
    <dbReference type="NCBI Taxonomy" id="469378"/>
    <lineage>
        <taxon>Bacteria</taxon>
        <taxon>Bacillati</taxon>
        <taxon>Actinomycetota</taxon>
        <taxon>Coriobacteriia</taxon>
        <taxon>Eggerthellales</taxon>
        <taxon>Eggerthellaceae</taxon>
        <taxon>Cryptobacterium</taxon>
    </lineage>
</organism>
<comment type="similarity">
    <text evidence="1">Belongs to the LysR transcriptional regulatory family.</text>
</comment>
<gene>
    <name evidence="6" type="ordered locus">Ccur_08730</name>
</gene>
<dbReference type="HOGENOM" id="CLU_039613_6_2_11"/>
<dbReference type="SUPFAM" id="SSF46785">
    <property type="entry name" value="Winged helix' DNA-binding domain"/>
    <property type="match status" value="1"/>
</dbReference>
<reference evidence="6 7" key="1">
    <citation type="journal article" date="2009" name="Stand. Genomic Sci.">
        <title>Complete genome sequence of Cryptobacterium curtum type strain (12-3).</title>
        <authorList>
            <person name="Mavrommatis K."/>
            <person name="Pukall R."/>
            <person name="Rohde C."/>
            <person name="Chen F."/>
            <person name="Sims D."/>
            <person name="Brettin T."/>
            <person name="Kuske C."/>
            <person name="Detter J.C."/>
            <person name="Han C."/>
            <person name="Lapidus A."/>
            <person name="Copeland A."/>
            <person name="Glavina Del Rio T."/>
            <person name="Nolan M."/>
            <person name="Lucas S."/>
            <person name="Tice H."/>
            <person name="Cheng J.F."/>
            <person name="Bruce D."/>
            <person name="Goodwin L."/>
            <person name="Pitluck S."/>
            <person name="Ovchinnikova G."/>
            <person name="Pati A."/>
            <person name="Ivanova N."/>
            <person name="Chen A."/>
            <person name="Palaniappan K."/>
            <person name="Chain P."/>
            <person name="D'haeseleer P."/>
            <person name="Goker M."/>
            <person name="Bristow J."/>
            <person name="Eisen J.A."/>
            <person name="Markowitz V."/>
            <person name="Hugenholtz P."/>
            <person name="Rohde M."/>
            <person name="Klenk H.P."/>
            <person name="Kyrpides N.C."/>
        </authorList>
    </citation>
    <scope>NUCLEOTIDE SEQUENCE [LARGE SCALE GENOMIC DNA]</scope>
    <source>
        <strain evidence="7">ATCC 700683 / DSM 15641 / 12-3</strain>
    </source>
</reference>
<dbReference type="Gene3D" id="3.40.190.290">
    <property type="match status" value="1"/>
</dbReference>
<proteinExistence type="inferred from homology"/>
<dbReference type="AlphaFoldDB" id="C7MNT4"/>
<dbReference type="PROSITE" id="PS50931">
    <property type="entry name" value="HTH_LYSR"/>
    <property type="match status" value="1"/>
</dbReference>
<evidence type="ECO:0000256" key="3">
    <source>
        <dbReference type="ARBA" id="ARBA00023125"/>
    </source>
</evidence>
<dbReference type="Pfam" id="PF00126">
    <property type="entry name" value="HTH_1"/>
    <property type="match status" value="1"/>
</dbReference>
<dbReference type="PANTHER" id="PTHR30346">
    <property type="entry name" value="TRANSCRIPTIONAL DUAL REGULATOR HCAR-RELATED"/>
    <property type="match status" value="1"/>
</dbReference>
<dbReference type="Pfam" id="PF03466">
    <property type="entry name" value="LysR_substrate"/>
    <property type="match status" value="1"/>
</dbReference>